<reference evidence="1 2" key="1">
    <citation type="submission" date="2016-04" db="EMBL/GenBank/DDBJ databases">
        <authorList>
            <person name="Evans L.H."/>
            <person name="Alamgir A."/>
            <person name="Owens N."/>
            <person name="Weber N.D."/>
            <person name="Virtaneva K."/>
            <person name="Barbian K."/>
            <person name="Babar A."/>
            <person name="Rosenke K."/>
        </authorList>
    </citation>
    <scope>NUCLEOTIDE SEQUENCE [LARGE SCALE GENOMIC DNA]</scope>
    <source>
        <strain evidence="1 2">JL2886</strain>
    </source>
</reference>
<evidence type="ECO:0000313" key="1">
    <source>
        <dbReference type="EMBL" id="ANP38044.1"/>
    </source>
</evidence>
<keyword evidence="2" id="KW-1185">Reference proteome</keyword>
<evidence type="ECO:0000313" key="2">
    <source>
        <dbReference type="Proteomes" id="UP000092565"/>
    </source>
</evidence>
<gene>
    <name evidence="1" type="ORF">JL2886_03158</name>
</gene>
<organism evidence="1 2">
    <name type="scientific">Phaeobacter gallaeciensis</name>
    <dbReference type="NCBI Taxonomy" id="60890"/>
    <lineage>
        <taxon>Bacteria</taxon>
        <taxon>Pseudomonadati</taxon>
        <taxon>Pseudomonadota</taxon>
        <taxon>Alphaproteobacteria</taxon>
        <taxon>Rhodobacterales</taxon>
        <taxon>Roseobacteraceae</taxon>
        <taxon>Phaeobacter</taxon>
    </lineage>
</organism>
<sequence length="38" mass="4209">MEHRLMLHLSCETMRQGGLSQCLLRPALFPLAGDLVNG</sequence>
<dbReference type="EMBL" id="CP015124">
    <property type="protein sequence ID" value="ANP38044.1"/>
    <property type="molecule type" value="Genomic_DNA"/>
</dbReference>
<dbReference type="AlphaFoldDB" id="A0A1B0ZVD1"/>
<protein>
    <submittedName>
        <fullName evidence="1">Uncharacterized protein</fullName>
    </submittedName>
</protein>
<name>A0A1B0ZVD1_9RHOB</name>
<dbReference type="Proteomes" id="UP000092565">
    <property type="component" value="Chromosome"/>
</dbReference>
<proteinExistence type="predicted"/>
<accession>A0A1B0ZVD1</accession>